<keyword evidence="1" id="KW-0812">Transmembrane</keyword>
<dbReference type="WBParaSite" id="GPUH_0000385901-mRNA-1">
    <property type="protein sequence ID" value="GPUH_0000385901-mRNA-1"/>
    <property type="gene ID" value="GPUH_0000385901"/>
</dbReference>
<dbReference type="Gene3D" id="4.10.410.10">
    <property type="entry name" value="Pancreatic trypsin inhibitor Kunitz domain"/>
    <property type="match status" value="3"/>
</dbReference>
<keyword evidence="1" id="KW-1133">Transmembrane helix</keyword>
<name>A0A183D561_9BILA</name>
<feature type="domain" description="BPTI/Kunitz inhibitor" evidence="2">
    <location>
        <begin position="249"/>
        <end position="313"/>
    </location>
</feature>
<dbReference type="AlphaFoldDB" id="A0A183D561"/>
<feature type="domain" description="BPTI/Kunitz inhibitor" evidence="2">
    <location>
        <begin position="41"/>
        <end position="91"/>
    </location>
</feature>
<keyword evidence="1" id="KW-0472">Membrane</keyword>
<dbReference type="InterPro" id="IPR006150">
    <property type="entry name" value="Cys_repeat_1"/>
</dbReference>
<evidence type="ECO:0000313" key="3">
    <source>
        <dbReference type="WBParaSite" id="GPUH_0000385901-mRNA-1"/>
    </source>
</evidence>
<dbReference type="SMART" id="SM00289">
    <property type="entry name" value="WR1"/>
    <property type="match status" value="2"/>
</dbReference>
<evidence type="ECO:0000259" key="2">
    <source>
        <dbReference type="PROSITE" id="PS50279"/>
    </source>
</evidence>
<dbReference type="PROSITE" id="PS50279">
    <property type="entry name" value="BPTI_KUNITZ_2"/>
    <property type="match status" value="3"/>
</dbReference>
<accession>A0A183D561</accession>
<dbReference type="SMART" id="SM00131">
    <property type="entry name" value="KU"/>
    <property type="match status" value="3"/>
</dbReference>
<organism evidence="3">
    <name type="scientific">Gongylonema pulchrum</name>
    <dbReference type="NCBI Taxonomy" id="637853"/>
    <lineage>
        <taxon>Eukaryota</taxon>
        <taxon>Metazoa</taxon>
        <taxon>Ecdysozoa</taxon>
        <taxon>Nematoda</taxon>
        <taxon>Chromadorea</taxon>
        <taxon>Rhabditida</taxon>
        <taxon>Spirurina</taxon>
        <taxon>Spiruromorpha</taxon>
        <taxon>Spiruroidea</taxon>
        <taxon>Gongylonematidae</taxon>
        <taxon>Gongylonema</taxon>
    </lineage>
</organism>
<dbReference type="InterPro" id="IPR053014">
    <property type="entry name" value="Cuticle_assoc_divergent"/>
</dbReference>
<evidence type="ECO:0000256" key="1">
    <source>
        <dbReference type="SAM" id="Phobius"/>
    </source>
</evidence>
<dbReference type="PANTHER" id="PTHR46339">
    <property type="entry name" value="PROTEIN CBG15282-RELATED"/>
    <property type="match status" value="1"/>
</dbReference>
<protein>
    <submittedName>
        <fullName evidence="3">Kunitz/Bovine pancreatic trypsin inhibitor domain protein</fullName>
    </submittedName>
</protein>
<dbReference type="GO" id="GO:0004867">
    <property type="term" value="F:serine-type endopeptidase inhibitor activity"/>
    <property type="evidence" value="ECO:0007669"/>
    <property type="project" value="InterPro"/>
</dbReference>
<sequence>LEWCPGSRNGAYCLNDHQKFHSAVVFARVPCSVAVQGAAICLLPLAVGIGGANIQRWYFDQNTQKCLAFIYGGLYGNQNNFLTQQQCEQACPDQCSSNYWCHIGATAQTTVCCPGRGSSFYKLFFSSIKIDCEAPVYNVSCAAVEGYAICQQAMAPGTGTANLQRWYYDINARQCLPFTYKGMMGNQNNFLTKQQCQLACPAYTNVCPQGVPLLDASTNLPKRCTFAKNSCGPDHWCHLGLIPDEYQCCPGEPTNPAACKGLPYSVGVTGAPAPPAIRWYYDKASMSCKTFEYYGRKGNQNNFLTEADCSATCKGSHRIHFKPFFSALYCMFLIVSINYIGRDCPGFIRPRIIGTRQ</sequence>
<dbReference type="InterPro" id="IPR028150">
    <property type="entry name" value="Lustrin_cystein"/>
</dbReference>
<feature type="domain" description="BPTI/Kunitz inhibitor" evidence="2">
    <location>
        <begin position="150"/>
        <end position="200"/>
    </location>
</feature>
<dbReference type="InterPro" id="IPR002223">
    <property type="entry name" value="Kunitz_BPTI"/>
</dbReference>
<reference evidence="3" key="1">
    <citation type="submission" date="2016-06" db="UniProtKB">
        <authorList>
            <consortium name="WormBaseParasite"/>
        </authorList>
    </citation>
    <scope>IDENTIFICATION</scope>
</reference>
<dbReference type="Pfam" id="PF14625">
    <property type="entry name" value="Lustrin_cystein"/>
    <property type="match status" value="1"/>
</dbReference>
<dbReference type="Pfam" id="PF00014">
    <property type="entry name" value="Kunitz_BPTI"/>
    <property type="match status" value="3"/>
</dbReference>
<proteinExistence type="predicted"/>
<dbReference type="CDD" id="cd22593">
    <property type="entry name" value="Kunitz_conkunitzin"/>
    <property type="match status" value="3"/>
</dbReference>
<dbReference type="SUPFAM" id="SSF57362">
    <property type="entry name" value="BPTI-like"/>
    <property type="match status" value="3"/>
</dbReference>
<dbReference type="InterPro" id="IPR036880">
    <property type="entry name" value="Kunitz_BPTI_sf"/>
</dbReference>
<feature type="transmembrane region" description="Helical" evidence="1">
    <location>
        <begin position="323"/>
        <end position="341"/>
    </location>
</feature>